<evidence type="ECO:0000313" key="3">
    <source>
        <dbReference type="EnsemblPlants" id="OB03G34460.1"/>
    </source>
</evidence>
<keyword evidence="2" id="KW-0812">Transmembrane</keyword>
<accession>J3LQX0</accession>
<feature type="region of interest" description="Disordered" evidence="1">
    <location>
        <begin position="134"/>
        <end position="170"/>
    </location>
</feature>
<feature type="transmembrane region" description="Helical" evidence="2">
    <location>
        <begin position="103"/>
        <end position="123"/>
    </location>
</feature>
<keyword evidence="2" id="KW-1133">Transmembrane helix</keyword>
<feature type="compositionally biased region" description="Basic and acidic residues" evidence="1">
    <location>
        <begin position="134"/>
        <end position="147"/>
    </location>
</feature>
<proteinExistence type="predicted"/>
<evidence type="ECO:0000256" key="1">
    <source>
        <dbReference type="SAM" id="MobiDB-lite"/>
    </source>
</evidence>
<reference evidence="3" key="2">
    <citation type="submission" date="2013-04" db="UniProtKB">
        <authorList>
            <consortium name="EnsemblPlants"/>
        </authorList>
    </citation>
    <scope>IDENTIFICATION</scope>
</reference>
<dbReference type="Proteomes" id="UP000006038">
    <property type="component" value="Chromosome 3"/>
</dbReference>
<dbReference type="AlphaFoldDB" id="J3LQX0"/>
<keyword evidence="2" id="KW-0472">Membrane</keyword>
<dbReference type="EnsemblPlants" id="OB03G34460.1">
    <property type="protein sequence ID" value="OB03G34460.1"/>
    <property type="gene ID" value="OB03G34460"/>
</dbReference>
<sequence>MDRKRGVEKETKSIRQDRDDEPYTTYSIFTNTISTYIERHVDALLLPLPSITRSLLAAASPARALAGGEPVEQQVDGGLRHGRAGAAAARGRRRRRGPCDGRLGFLFIHLLLGPGGVLLRRLVVNLGADAPTQARRDLAEPGADRARRALQRRRRHDGDATAMRSQAARQ</sequence>
<protein>
    <submittedName>
        <fullName evidence="3">Uncharacterized protein</fullName>
    </submittedName>
</protein>
<dbReference type="Gramene" id="OB03G34460.1">
    <property type="protein sequence ID" value="OB03G34460.1"/>
    <property type="gene ID" value="OB03G34460"/>
</dbReference>
<name>J3LQX0_ORYBR</name>
<dbReference type="HOGENOM" id="CLU_1573053_0_0_1"/>
<organism evidence="3">
    <name type="scientific">Oryza brachyantha</name>
    <name type="common">malo sina</name>
    <dbReference type="NCBI Taxonomy" id="4533"/>
    <lineage>
        <taxon>Eukaryota</taxon>
        <taxon>Viridiplantae</taxon>
        <taxon>Streptophyta</taxon>
        <taxon>Embryophyta</taxon>
        <taxon>Tracheophyta</taxon>
        <taxon>Spermatophyta</taxon>
        <taxon>Magnoliopsida</taxon>
        <taxon>Liliopsida</taxon>
        <taxon>Poales</taxon>
        <taxon>Poaceae</taxon>
        <taxon>BOP clade</taxon>
        <taxon>Oryzoideae</taxon>
        <taxon>Oryzeae</taxon>
        <taxon>Oryzinae</taxon>
        <taxon>Oryza</taxon>
    </lineage>
</organism>
<evidence type="ECO:0000313" key="4">
    <source>
        <dbReference type="Proteomes" id="UP000006038"/>
    </source>
</evidence>
<evidence type="ECO:0000256" key="2">
    <source>
        <dbReference type="SAM" id="Phobius"/>
    </source>
</evidence>
<keyword evidence="4" id="KW-1185">Reference proteome</keyword>
<reference evidence="3" key="1">
    <citation type="journal article" date="2013" name="Nat. Commun.">
        <title>Whole-genome sequencing of Oryza brachyantha reveals mechanisms underlying Oryza genome evolution.</title>
        <authorList>
            <person name="Chen J."/>
            <person name="Huang Q."/>
            <person name="Gao D."/>
            <person name="Wang J."/>
            <person name="Lang Y."/>
            <person name="Liu T."/>
            <person name="Li B."/>
            <person name="Bai Z."/>
            <person name="Luis Goicoechea J."/>
            <person name="Liang C."/>
            <person name="Chen C."/>
            <person name="Zhang W."/>
            <person name="Sun S."/>
            <person name="Liao Y."/>
            <person name="Zhang X."/>
            <person name="Yang L."/>
            <person name="Song C."/>
            <person name="Wang M."/>
            <person name="Shi J."/>
            <person name="Liu G."/>
            <person name="Liu J."/>
            <person name="Zhou H."/>
            <person name="Zhou W."/>
            <person name="Yu Q."/>
            <person name="An N."/>
            <person name="Chen Y."/>
            <person name="Cai Q."/>
            <person name="Wang B."/>
            <person name="Liu B."/>
            <person name="Min J."/>
            <person name="Huang Y."/>
            <person name="Wu H."/>
            <person name="Li Z."/>
            <person name="Zhang Y."/>
            <person name="Yin Y."/>
            <person name="Song W."/>
            <person name="Jiang J."/>
            <person name="Jackson S.A."/>
            <person name="Wing R.A."/>
            <person name="Wang J."/>
            <person name="Chen M."/>
        </authorList>
    </citation>
    <scope>NUCLEOTIDE SEQUENCE [LARGE SCALE GENOMIC DNA]</scope>
    <source>
        <strain evidence="3">cv. IRGC 101232</strain>
    </source>
</reference>